<sequence>MPKKAVSTRPKGWIAPPLVEPEEGDQIVSYSELDTYRQCPLKWVLAYKERWTKTPDEDSPLTKGSLWHEVMEQHYLAIKDYQRQGQTPEAFEVMKDQIAYAVGQLLWDGADQTPNQKLIWWMYQGYVEKHGCDPQWEILGVEVKFQARLIGPNGPSRYIIKGKLDLVVRDRKTGKIWIIDHKSGANLPTMMDLDIDDQFGLYTWLLREAGIDVLGVIHNAARTTMNVGDDPDNWDPETGEPLRKGIKRQTLEQRMHRTLMNRGKRELDSIGRDAWAVAVNAYPELSDREALPMYSAPDPRQCGWKCDFLEPHLMARKGRPIRSALAEFGFEQRFERH</sequence>
<evidence type="ECO:0000313" key="3">
    <source>
        <dbReference type="Proteomes" id="UP000279037"/>
    </source>
</evidence>
<name>A0A3G3LZA9_9CAUD</name>
<gene>
    <name evidence="2" type="primary">43</name>
    <name evidence="2" type="ORF">PBI_GOODMAN_43</name>
</gene>
<feature type="domain" description="PD-(D/E)XK endonuclease-like" evidence="1">
    <location>
        <begin position="28"/>
        <end position="242"/>
    </location>
</feature>
<accession>A0A3G3LZA9</accession>
<dbReference type="EMBL" id="MK016495">
    <property type="protein sequence ID" value="AYQ99499.1"/>
    <property type="molecule type" value="Genomic_DNA"/>
</dbReference>
<dbReference type="GeneID" id="55007180"/>
<dbReference type="Pfam" id="PF12705">
    <property type="entry name" value="PDDEXK_1"/>
    <property type="match status" value="1"/>
</dbReference>
<keyword evidence="3" id="KW-1185">Reference proteome</keyword>
<dbReference type="KEGG" id="vg:55007180"/>
<organism evidence="2 3">
    <name type="scientific">Microbacterium phage Goodman</name>
    <dbReference type="NCBI Taxonomy" id="2484206"/>
    <lineage>
        <taxon>Viruses</taxon>
        <taxon>Duplodnaviria</taxon>
        <taxon>Heunggongvirae</taxon>
        <taxon>Uroviricota</taxon>
        <taxon>Caudoviricetes</taxon>
        <taxon>Goodmanvirus</taxon>
        <taxon>Goodmanvirus goodman</taxon>
    </lineage>
</organism>
<dbReference type="Proteomes" id="UP000279037">
    <property type="component" value="Segment"/>
</dbReference>
<evidence type="ECO:0000259" key="1">
    <source>
        <dbReference type="Pfam" id="PF12705"/>
    </source>
</evidence>
<reference evidence="2 3" key="1">
    <citation type="submission" date="2018-10" db="EMBL/GenBank/DDBJ databases">
        <authorList>
            <person name="Garlena R.A."/>
            <person name="Russell D.A."/>
            <person name="Pope W.H."/>
            <person name="Jacobs-Sera D."/>
            <person name="Hatfull G.F."/>
        </authorList>
    </citation>
    <scope>NUCLEOTIDE SEQUENCE [LARGE SCALE GENOMIC DNA]</scope>
</reference>
<dbReference type="RefSeq" id="YP_009815947.1">
    <property type="nucleotide sequence ID" value="NC_048101.1"/>
</dbReference>
<dbReference type="Gene3D" id="3.90.320.10">
    <property type="match status" value="1"/>
</dbReference>
<keyword evidence="2" id="KW-0540">Nuclease</keyword>
<dbReference type="SUPFAM" id="SSF52980">
    <property type="entry name" value="Restriction endonuclease-like"/>
    <property type="match status" value="1"/>
</dbReference>
<dbReference type="InterPro" id="IPR011604">
    <property type="entry name" value="PDDEXK-like_dom_sf"/>
</dbReference>
<keyword evidence="2" id="KW-0378">Hydrolase</keyword>
<dbReference type="GO" id="GO:0004527">
    <property type="term" value="F:exonuclease activity"/>
    <property type="evidence" value="ECO:0007669"/>
    <property type="project" value="UniProtKB-KW"/>
</dbReference>
<keyword evidence="2" id="KW-0269">Exonuclease</keyword>
<proteinExistence type="predicted"/>
<dbReference type="InterPro" id="IPR038726">
    <property type="entry name" value="PDDEXK_AddAB-type"/>
</dbReference>
<dbReference type="InterPro" id="IPR011335">
    <property type="entry name" value="Restrct_endonuc-II-like"/>
</dbReference>
<evidence type="ECO:0000313" key="2">
    <source>
        <dbReference type="EMBL" id="AYQ99499.1"/>
    </source>
</evidence>
<protein>
    <submittedName>
        <fullName evidence="2">Exonuclease</fullName>
    </submittedName>
</protein>